<organism evidence="2 3">
    <name type="scientific">Corchorus capsularis</name>
    <name type="common">Jute</name>
    <dbReference type="NCBI Taxonomy" id="210143"/>
    <lineage>
        <taxon>Eukaryota</taxon>
        <taxon>Viridiplantae</taxon>
        <taxon>Streptophyta</taxon>
        <taxon>Embryophyta</taxon>
        <taxon>Tracheophyta</taxon>
        <taxon>Spermatophyta</taxon>
        <taxon>Magnoliopsida</taxon>
        <taxon>eudicotyledons</taxon>
        <taxon>Gunneridae</taxon>
        <taxon>Pentapetalae</taxon>
        <taxon>rosids</taxon>
        <taxon>malvids</taxon>
        <taxon>Malvales</taxon>
        <taxon>Malvaceae</taxon>
        <taxon>Grewioideae</taxon>
        <taxon>Apeibeae</taxon>
        <taxon>Corchorus</taxon>
    </lineage>
</organism>
<dbReference type="EMBL" id="AWWV01012838">
    <property type="protein sequence ID" value="OMO64156.1"/>
    <property type="molecule type" value="Genomic_DNA"/>
</dbReference>
<dbReference type="OMA" id="PIGMIEK"/>
<proteinExistence type="predicted"/>
<protein>
    <submittedName>
        <fullName evidence="2">Putative cyclase/dehydrase protein</fullName>
    </submittedName>
</protein>
<accession>A0A1R3H1N5</accession>
<dbReference type="Pfam" id="PF03364">
    <property type="entry name" value="Polyketide_cyc"/>
    <property type="match status" value="1"/>
</dbReference>
<comment type="caution">
    <text evidence="2">The sequence shown here is derived from an EMBL/GenBank/DDBJ whole genome shotgun (WGS) entry which is preliminary data.</text>
</comment>
<dbReference type="PANTHER" id="PTHR34060">
    <property type="entry name" value="POLYKETIDE CYCLASE / DEHYDRASE AND LIPID TRANSPORT PROTEIN"/>
    <property type="match status" value="1"/>
</dbReference>
<dbReference type="Gene3D" id="3.30.530.20">
    <property type="match status" value="1"/>
</dbReference>
<keyword evidence="3" id="KW-1185">Reference proteome</keyword>
<dbReference type="InterPro" id="IPR023393">
    <property type="entry name" value="START-like_dom_sf"/>
</dbReference>
<dbReference type="InterPro" id="IPR005031">
    <property type="entry name" value="COQ10_START"/>
</dbReference>
<reference evidence="2 3" key="1">
    <citation type="submission" date="2013-09" db="EMBL/GenBank/DDBJ databases">
        <title>Corchorus capsularis genome sequencing.</title>
        <authorList>
            <person name="Alam M."/>
            <person name="Haque M.S."/>
            <person name="Islam M.S."/>
            <person name="Emdad E.M."/>
            <person name="Islam M.M."/>
            <person name="Ahmed B."/>
            <person name="Halim A."/>
            <person name="Hossen Q.M.M."/>
            <person name="Hossain M.Z."/>
            <person name="Ahmed R."/>
            <person name="Khan M.M."/>
            <person name="Islam R."/>
            <person name="Rashid M.M."/>
            <person name="Khan S.A."/>
            <person name="Rahman M.S."/>
            <person name="Alam M."/>
        </authorList>
    </citation>
    <scope>NUCLEOTIDE SEQUENCE [LARGE SCALE GENOMIC DNA]</scope>
    <source>
        <strain evidence="3">cv. CVL-1</strain>
        <tissue evidence="2">Whole seedling</tissue>
    </source>
</reference>
<dbReference type="Proteomes" id="UP000188268">
    <property type="component" value="Unassembled WGS sequence"/>
</dbReference>
<evidence type="ECO:0000313" key="3">
    <source>
        <dbReference type="Proteomes" id="UP000188268"/>
    </source>
</evidence>
<sequence length="289" mass="32485">MRALPTPLSLTAVSTVALAPSSTIPRLLLSPPIALKTSSPFISTYYFHRFRFSKFRPTPFCISNSDDTSSSDTDEDDDDFCFVDDDDDGFVLSDEKTQSVSEDGVFIEIKKLGANSRKIRAKIGIEASLDTVWNILTGYEKLADIIPGLAVSKVVEKKDKFARLYQIGQQNLPLGMKFNAKGVIDCYEKDLEILPSGKKREIQFNMVEGDFTRFEGSWLIEQYNKGKCEGNEAYLGQEFQTTLSYLVDVKPKMWLPVRLVEGRLTSEIKTNLCCIREEARRVISALSSL</sequence>
<name>A0A1R3H1N5_COCAP</name>
<gene>
    <name evidence="2" type="ORF">CCACVL1_22002</name>
</gene>
<dbReference type="OrthoDB" id="5732at2759"/>
<dbReference type="Gramene" id="OMO64156">
    <property type="protein sequence ID" value="OMO64156"/>
    <property type="gene ID" value="CCACVL1_22002"/>
</dbReference>
<dbReference type="AlphaFoldDB" id="A0A1R3H1N5"/>
<dbReference type="PANTHER" id="PTHR34060:SF1">
    <property type="entry name" value="POLYKETIDE CYCLASE _ DEHYDRASE AND LIPID TRANSPORT PROTEIN"/>
    <property type="match status" value="1"/>
</dbReference>
<dbReference type="SUPFAM" id="SSF55961">
    <property type="entry name" value="Bet v1-like"/>
    <property type="match status" value="1"/>
</dbReference>
<dbReference type="CDD" id="cd08866">
    <property type="entry name" value="SRPBCC_11"/>
    <property type="match status" value="1"/>
</dbReference>
<evidence type="ECO:0000313" key="2">
    <source>
        <dbReference type="EMBL" id="OMO64156.1"/>
    </source>
</evidence>
<feature type="domain" description="Coenzyme Q-binding protein COQ10 START" evidence="1">
    <location>
        <begin position="125"/>
        <end position="272"/>
    </location>
</feature>
<evidence type="ECO:0000259" key="1">
    <source>
        <dbReference type="Pfam" id="PF03364"/>
    </source>
</evidence>